<gene>
    <name evidence="4" type="ORF">SCUD_LOCUS18471</name>
</gene>
<reference evidence="4 5" key="2">
    <citation type="submission" date="2018-11" db="EMBL/GenBank/DDBJ databases">
        <authorList>
            <consortium name="Pathogen Informatics"/>
        </authorList>
    </citation>
    <scope>NUCLEOTIDE SEQUENCE [LARGE SCALE GENOMIC DNA]</scope>
    <source>
        <strain evidence="4">Dakar</strain>
        <strain evidence="5">Dakar, Senegal</strain>
    </source>
</reference>
<evidence type="ECO:0000313" key="4">
    <source>
        <dbReference type="EMBL" id="VDP65899.1"/>
    </source>
</evidence>
<dbReference type="Pfam" id="PF15035">
    <property type="entry name" value="Rootletin"/>
    <property type="match status" value="1"/>
</dbReference>
<dbReference type="Proteomes" id="UP000279833">
    <property type="component" value="Unassembled WGS sequence"/>
</dbReference>
<accession>A0A183KTT1</accession>
<evidence type="ECO:0000259" key="3">
    <source>
        <dbReference type="Pfam" id="PF15035"/>
    </source>
</evidence>
<name>A0A183KTT1_9TREM</name>
<dbReference type="InterPro" id="IPR055167">
    <property type="entry name" value="Rootletin-like_CC"/>
</dbReference>
<keyword evidence="5" id="KW-1185">Reference proteome</keyword>
<feature type="domain" description="Rootletin-like coiled-coil" evidence="3">
    <location>
        <begin position="106"/>
        <end position="154"/>
    </location>
</feature>
<evidence type="ECO:0000256" key="2">
    <source>
        <dbReference type="SAM" id="Coils"/>
    </source>
</evidence>
<evidence type="ECO:0000313" key="5">
    <source>
        <dbReference type="Proteomes" id="UP000279833"/>
    </source>
</evidence>
<feature type="coiled-coil region" evidence="2">
    <location>
        <begin position="95"/>
        <end position="157"/>
    </location>
</feature>
<reference evidence="6" key="1">
    <citation type="submission" date="2016-06" db="UniProtKB">
        <authorList>
            <consortium name="WormBaseParasite"/>
        </authorList>
    </citation>
    <scope>IDENTIFICATION</scope>
</reference>
<sequence>MILLNTNNLLTVSIINFRTLKKLLPAMNPDEEISLDSFFQMAGMDSSQLEALCCPISSTPACTPDDVHISLAEKNSPFTHQIQLTDTEETINHIKARYEAEIANYKKKLSSYQDGQQKQAQLIQKLQAKVMQYKKSSSDLELEVEQLKAELETSNKVVSLLTHSSRLLYLQNRCCSML</sequence>
<keyword evidence="1 2" id="KW-0175">Coiled coil</keyword>
<protein>
    <submittedName>
        <fullName evidence="6">Leucine zipper transcription factor-like protein 1</fullName>
    </submittedName>
</protein>
<evidence type="ECO:0000256" key="1">
    <source>
        <dbReference type="ARBA" id="ARBA00023054"/>
    </source>
</evidence>
<dbReference type="AlphaFoldDB" id="A0A183KTT1"/>
<organism evidence="6">
    <name type="scientific">Schistosoma curassoni</name>
    <dbReference type="NCBI Taxonomy" id="6186"/>
    <lineage>
        <taxon>Eukaryota</taxon>
        <taxon>Metazoa</taxon>
        <taxon>Spiralia</taxon>
        <taxon>Lophotrochozoa</taxon>
        <taxon>Platyhelminthes</taxon>
        <taxon>Trematoda</taxon>
        <taxon>Digenea</taxon>
        <taxon>Strigeidida</taxon>
        <taxon>Schistosomatoidea</taxon>
        <taxon>Schistosomatidae</taxon>
        <taxon>Schistosoma</taxon>
    </lineage>
</organism>
<proteinExistence type="predicted"/>
<dbReference type="STRING" id="6186.A0A183KTT1"/>
<dbReference type="EMBL" id="UZAK01041053">
    <property type="protein sequence ID" value="VDP65899.1"/>
    <property type="molecule type" value="Genomic_DNA"/>
</dbReference>
<dbReference type="WBParaSite" id="SCUD_0001847401-mRNA-1">
    <property type="protein sequence ID" value="SCUD_0001847401-mRNA-1"/>
    <property type="gene ID" value="SCUD_0001847401"/>
</dbReference>
<evidence type="ECO:0000313" key="6">
    <source>
        <dbReference type="WBParaSite" id="SCUD_0001847401-mRNA-1"/>
    </source>
</evidence>